<feature type="domain" description="Amidohydrolase-related" evidence="2">
    <location>
        <begin position="64"/>
        <end position="387"/>
    </location>
</feature>
<dbReference type="InterPro" id="IPR050287">
    <property type="entry name" value="MTA/SAH_deaminase"/>
</dbReference>
<dbReference type="AlphaFoldDB" id="A0A4V6I5J8"/>
<dbReference type="EMBL" id="JRPJ02000058">
    <property type="protein sequence ID" value="TLE08165.1"/>
    <property type="molecule type" value="Genomic_DNA"/>
</dbReference>
<evidence type="ECO:0000313" key="4">
    <source>
        <dbReference type="Proteomes" id="UP000029857"/>
    </source>
</evidence>
<dbReference type="PANTHER" id="PTHR43794">
    <property type="entry name" value="AMINOHYDROLASE SSNA-RELATED"/>
    <property type="match status" value="1"/>
</dbReference>
<name>A0A4V6I5J8_9HELI</name>
<comment type="caution">
    <text evidence="3">The sequence shown here is derived from an EMBL/GenBank/DDBJ whole genome shotgun (WGS) entry which is preliminary data.</text>
</comment>
<evidence type="ECO:0000259" key="2">
    <source>
        <dbReference type="Pfam" id="PF01979"/>
    </source>
</evidence>
<dbReference type="GO" id="GO:0016810">
    <property type="term" value="F:hydrolase activity, acting on carbon-nitrogen (but not peptide) bonds"/>
    <property type="evidence" value="ECO:0007669"/>
    <property type="project" value="InterPro"/>
</dbReference>
<evidence type="ECO:0000256" key="1">
    <source>
        <dbReference type="ARBA" id="ARBA00022801"/>
    </source>
</evidence>
<dbReference type="PANTHER" id="PTHR43794:SF11">
    <property type="entry name" value="AMIDOHYDROLASE-RELATED DOMAIN-CONTAINING PROTEIN"/>
    <property type="match status" value="1"/>
</dbReference>
<protein>
    <submittedName>
        <fullName evidence="3">Metal-dependent hydrolase</fullName>
    </submittedName>
</protein>
<dbReference type="SUPFAM" id="SSF51556">
    <property type="entry name" value="Metallo-dependent hydrolases"/>
    <property type="match status" value="1"/>
</dbReference>
<dbReference type="SUPFAM" id="SSF51338">
    <property type="entry name" value="Composite domain of metallo-dependent hydrolases"/>
    <property type="match status" value="1"/>
</dbReference>
<accession>A0A4V6I5J8</accession>
<dbReference type="Gene3D" id="2.30.40.10">
    <property type="entry name" value="Urease, subunit C, domain 1"/>
    <property type="match status" value="1"/>
</dbReference>
<dbReference type="RefSeq" id="WP_080732256.1">
    <property type="nucleotide sequence ID" value="NZ_FZMS01000079.1"/>
</dbReference>
<dbReference type="Proteomes" id="UP000029857">
    <property type="component" value="Unassembled WGS sequence"/>
</dbReference>
<organism evidence="3 4">
    <name type="scientific">Helicobacter bilis</name>
    <dbReference type="NCBI Taxonomy" id="37372"/>
    <lineage>
        <taxon>Bacteria</taxon>
        <taxon>Pseudomonadati</taxon>
        <taxon>Campylobacterota</taxon>
        <taxon>Epsilonproteobacteria</taxon>
        <taxon>Campylobacterales</taxon>
        <taxon>Helicobacteraceae</taxon>
        <taxon>Helicobacter</taxon>
    </lineage>
</organism>
<dbReference type="InterPro" id="IPR032466">
    <property type="entry name" value="Metal_Hydrolase"/>
</dbReference>
<dbReference type="InterPro" id="IPR011059">
    <property type="entry name" value="Metal-dep_hydrolase_composite"/>
</dbReference>
<sequence length="410" mass="46162">MFKIIRTDMKLIGTSIMLPCDEVWEVVEHGGIIIDSGMIKEVGDFNSLRQKYSNCDFVFYKNHVMLPAFINSHIHFEFSKNDTSFCYGDFDIWLDSVMANRGEVLKHNTHAMQQAIKTQKRSGVGSVCAISSYDLDLELLLDSKLKVIYCHEVLGAMESDFTQQALNISSRLEKTLSLKNATFTPALALHAPYSINPKIAHYVVELAMRYNLLLSTHFLESRQELEWLSENAGYFKEFYAKNFQVKDAKAHFSIDSFLDLLSDINTLFVHCLHVDSNLKERLFKQGSIISCPRSNLLLQGKMGLNHIIATDGKSSNADVDILEEIRYALFATLSQDKAQDIESLSKDLIYAITRNSAKALGLNNGSLKAGKCADIVLFKLPFSRLDNIAQSFILHAKQAARLLVNGNDVL</sequence>
<dbReference type="Gene3D" id="3.20.20.140">
    <property type="entry name" value="Metal-dependent hydrolases"/>
    <property type="match status" value="1"/>
</dbReference>
<keyword evidence="1 3" id="KW-0378">Hydrolase</keyword>
<dbReference type="NCBIfam" id="NF006269">
    <property type="entry name" value="PRK08418.1"/>
    <property type="match status" value="1"/>
</dbReference>
<evidence type="ECO:0000313" key="3">
    <source>
        <dbReference type="EMBL" id="TLE08165.1"/>
    </source>
</evidence>
<dbReference type="Pfam" id="PF01979">
    <property type="entry name" value="Amidohydro_1"/>
    <property type="match status" value="1"/>
</dbReference>
<proteinExistence type="predicted"/>
<gene>
    <name evidence="3" type="ORF">LS79_010515</name>
</gene>
<reference evidence="3 4" key="1">
    <citation type="journal article" date="2014" name="Genome Announc.">
        <title>Draft genome sequences of eight enterohepatic helicobacter species isolated from both laboratory and wild rodents.</title>
        <authorList>
            <person name="Sheh A."/>
            <person name="Shen Z."/>
            <person name="Fox J.G."/>
        </authorList>
    </citation>
    <scope>NUCLEOTIDE SEQUENCE [LARGE SCALE GENOMIC DNA]</scope>
    <source>
        <strain evidence="3 4">ATCC 49320</strain>
    </source>
</reference>
<dbReference type="InterPro" id="IPR006680">
    <property type="entry name" value="Amidohydro-rel"/>
</dbReference>